<evidence type="ECO:0000256" key="1">
    <source>
        <dbReference type="SAM" id="Phobius"/>
    </source>
</evidence>
<feature type="transmembrane region" description="Helical" evidence="1">
    <location>
        <begin position="88"/>
        <end position="108"/>
    </location>
</feature>
<accession>A0ABN2NB10</accession>
<proteinExistence type="predicted"/>
<gene>
    <name evidence="2" type="ORF">GCM10009751_18510</name>
</gene>
<keyword evidence="3" id="KW-1185">Reference proteome</keyword>
<keyword evidence="1" id="KW-1133">Transmembrane helix</keyword>
<dbReference type="Proteomes" id="UP001501094">
    <property type="component" value="Unassembled WGS sequence"/>
</dbReference>
<evidence type="ECO:0000313" key="3">
    <source>
        <dbReference type="Proteomes" id="UP001501094"/>
    </source>
</evidence>
<feature type="transmembrane region" description="Helical" evidence="1">
    <location>
        <begin position="43"/>
        <end position="68"/>
    </location>
</feature>
<feature type="transmembrane region" description="Helical" evidence="1">
    <location>
        <begin position="204"/>
        <end position="225"/>
    </location>
</feature>
<feature type="transmembrane region" description="Helical" evidence="1">
    <location>
        <begin position="175"/>
        <end position="197"/>
    </location>
</feature>
<sequence>MSTAIAAEPAAAAPSSAVTVKNVTFGRLLRSEWIKLWSLRSTWWTLASTAVVLIVGAVGFSALIYFITKEAGAEELGMMGLSGPGALVWGYPVASLVVAVLGCMVITGEYGTGMIRSTFASAPRRLDAFAAKGVVLALVAASLTTLSLAIAWAVTLPLLPEAAAVDLTDGADLRVLYGTVMYVTLLALIAYGLGALIRHTAGAIFTVAAIFLVLPTVFNVALIGASRYEWIGTIYKFLPDVAGSQITSAGPSQAAMLAEFAGVEMLDPWVGIGVLALYTAAVLTAGAVRLKRSDP</sequence>
<comment type="caution">
    <text evidence="2">The sequence shown here is derived from an EMBL/GenBank/DDBJ whole genome shotgun (WGS) entry which is preliminary data.</text>
</comment>
<evidence type="ECO:0000313" key="2">
    <source>
        <dbReference type="EMBL" id="GAA1861150.1"/>
    </source>
</evidence>
<feature type="transmembrane region" description="Helical" evidence="1">
    <location>
        <begin position="269"/>
        <end position="290"/>
    </location>
</feature>
<organism evidence="2 3">
    <name type="scientific">Myceligenerans crystallogenes</name>
    <dbReference type="NCBI Taxonomy" id="316335"/>
    <lineage>
        <taxon>Bacteria</taxon>
        <taxon>Bacillati</taxon>
        <taxon>Actinomycetota</taxon>
        <taxon>Actinomycetes</taxon>
        <taxon>Micrococcales</taxon>
        <taxon>Promicromonosporaceae</taxon>
        <taxon>Myceligenerans</taxon>
    </lineage>
</organism>
<reference evidence="2 3" key="1">
    <citation type="journal article" date="2019" name="Int. J. Syst. Evol. Microbiol.">
        <title>The Global Catalogue of Microorganisms (GCM) 10K type strain sequencing project: providing services to taxonomists for standard genome sequencing and annotation.</title>
        <authorList>
            <consortium name="The Broad Institute Genomics Platform"/>
            <consortium name="The Broad Institute Genome Sequencing Center for Infectious Disease"/>
            <person name="Wu L."/>
            <person name="Ma J."/>
        </authorList>
    </citation>
    <scope>NUCLEOTIDE SEQUENCE [LARGE SCALE GENOMIC DNA]</scope>
    <source>
        <strain evidence="2 3">JCM 14326</strain>
    </source>
</reference>
<name>A0ABN2NB10_9MICO</name>
<dbReference type="EMBL" id="BAAANL010000003">
    <property type="protein sequence ID" value="GAA1861150.1"/>
    <property type="molecule type" value="Genomic_DNA"/>
</dbReference>
<dbReference type="RefSeq" id="WP_344101869.1">
    <property type="nucleotide sequence ID" value="NZ_BAAANL010000003.1"/>
</dbReference>
<protein>
    <submittedName>
        <fullName evidence="2">ABC transporter permease subunit</fullName>
    </submittedName>
</protein>
<keyword evidence="1" id="KW-0812">Transmembrane</keyword>
<feature type="transmembrane region" description="Helical" evidence="1">
    <location>
        <begin position="129"/>
        <end position="155"/>
    </location>
</feature>
<keyword evidence="1" id="KW-0472">Membrane</keyword>